<dbReference type="InterPro" id="IPR014729">
    <property type="entry name" value="Rossmann-like_a/b/a_fold"/>
</dbReference>
<dbReference type="Proteomes" id="UP000663801">
    <property type="component" value="Unassembled WGS sequence"/>
</dbReference>
<evidence type="ECO:0000313" key="5">
    <source>
        <dbReference type="Proteomes" id="UP000663801"/>
    </source>
</evidence>
<protein>
    <submittedName>
        <fullName evidence="4">Universal stress protein</fullName>
    </submittedName>
</protein>
<comment type="caution">
    <text evidence="4">The sequence shown here is derived from an EMBL/GenBank/DDBJ whole genome shotgun (WGS) entry which is preliminary data.</text>
</comment>
<dbReference type="PANTHER" id="PTHR46268">
    <property type="entry name" value="STRESS RESPONSE PROTEIN NHAX"/>
    <property type="match status" value="1"/>
</dbReference>
<feature type="domain" description="UspA" evidence="3">
    <location>
        <begin position="2"/>
        <end position="135"/>
    </location>
</feature>
<reference evidence="4" key="1">
    <citation type="submission" date="2021-01" db="EMBL/GenBank/DDBJ databases">
        <title>KCTC 19127 draft genome.</title>
        <authorList>
            <person name="An D."/>
        </authorList>
    </citation>
    <scope>NUCLEOTIDE SEQUENCE</scope>
    <source>
        <strain evidence="4">KCTC 19127</strain>
    </source>
</reference>
<accession>A0A938YML3</accession>
<evidence type="ECO:0000259" key="3">
    <source>
        <dbReference type="Pfam" id="PF00582"/>
    </source>
</evidence>
<feature type="compositionally biased region" description="Basic and acidic residues" evidence="2">
    <location>
        <begin position="161"/>
        <end position="182"/>
    </location>
</feature>
<dbReference type="Gene3D" id="3.40.50.620">
    <property type="entry name" value="HUPs"/>
    <property type="match status" value="1"/>
</dbReference>
<dbReference type="CDD" id="cd00293">
    <property type="entry name" value="USP-like"/>
    <property type="match status" value="1"/>
</dbReference>
<keyword evidence="5" id="KW-1185">Reference proteome</keyword>
<evidence type="ECO:0000256" key="2">
    <source>
        <dbReference type="SAM" id="MobiDB-lite"/>
    </source>
</evidence>
<dbReference type="InterPro" id="IPR006016">
    <property type="entry name" value="UspA"/>
</dbReference>
<dbReference type="AlphaFoldDB" id="A0A938YML3"/>
<organism evidence="4 5">
    <name type="scientific">Nakamurella flavida</name>
    <dbReference type="NCBI Taxonomy" id="363630"/>
    <lineage>
        <taxon>Bacteria</taxon>
        <taxon>Bacillati</taxon>
        <taxon>Actinomycetota</taxon>
        <taxon>Actinomycetes</taxon>
        <taxon>Nakamurellales</taxon>
        <taxon>Nakamurellaceae</taxon>
        <taxon>Nakamurella</taxon>
    </lineage>
</organism>
<comment type="similarity">
    <text evidence="1">Belongs to the universal stress protein A family.</text>
</comment>
<feature type="region of interest" description="Disordered" evidence="2">
    <location>
        <begin position="137"/>
        <end position="182"/>
    </location>
</feature>
<dbReference type="RefSeq" id="WP_205255778.1">
    <property type="nucleotide sequence ID" value="NZ_BAAAPV010000002.1"/>
</dbReference>
<proteinExistence type="inferred from homology"/>
<dbReference type="EMBL" id="JAERWL010000005">
    <property type="protein sequence ID" value="MBM9475675.1"/>
    <property type="molecule type" value="Genomic_DNA"/>
</dbReference>
<name>A0A938YML3_9ACTN</name>
<dbReference type="SUPFAM" id="SSF52402">
    <property type="entry name" value="Adenine nucleotide alpha hydrolases-like"/>
    <property type="match status" value="1"/>
</dbReference>
<evidence type="ECO:0000313" key="4">
    <source>
        <dbReference type="EMBL" id="MBM9475675.1"/>
    </source>
</evidence>
<dbReference type="PANTHER" id="PTHR46268:SF6">
    <property type="entry name" value="UNIVERSAL STRESS PROTEIN UP12"/>
    <property type="match status" value="1"/>
</dbReference>
<gene>
    <name evidence="4" type="ORF">JL107_04360</name>
</gene>
<sequence>MTVVLGYDESPGAKRALDQAIDIAGRYDERLVVVYGVSPPGGLGEEFQSHQRALTELARTMLQNAVDQAAAAGVDAVVELVSDKPAAAITDVADRLDARLIVVGTWGESPLRGAMLGSTPHKLLQWSTRPVLCVPASEDDTTETAAVAEPVDADRASGQGRKSEKTKKAEKTRKSEKKREKD</sequence>
<evidence type="ECO:0000256" key="1">
    <source>
        <dbReference type="ARBA" id="ARBA00008791"/>
    </source>
</evidence>
<dbReference type="Pfam" id="PF00582">
    <property type="entry name" value="Usp"/>
    <property type="match status" value="1"/>
</dbReference>